<accession>A0ABR2S5K1</accession>
<evidence type="ECO:0000313" key="2">
    <source>
        <dbReference type="Proteomes" id="UP001396334"/>
    </source>
</evidence>
<dbReference type="Proteomes" id="UP001396334">
    <property type="component" value="Unassembled WGS sequence"/>
</dbReference>
<reference evidence="1 2" key="1">
    <citation type="journal article" date="2024" name="G3 (Bethesda)">
        <title>Genome assembly of Hibiscus sabdariffa L. provides insights into metabolisms of medicinal natural products.</title>
        <authorList>
            <person name="Kim T."/>
        </authorList>
    </citation>
    <scope>NUCLEOTIDE SEQUENCE [LARGE SCALE GENOMIC DNA]</scope>
    <source>
        <strain evidence="1">TK-2024</strain>
        <tissue evidence="1">Old leaves</tissue>
    </source>
</reference>
<evidence type="ECO:0000313" key="1">
    <source>
        <dbReference type="EMBL" id="KAK9020239.1"/>
    </source>
</evidence>
<dbReference type="EMBL" id="JBBPBN010000017">
    <property type="protein sequence ID" value="KAK9020239.1"/>
    <property type="molecule type" value="Genomic_DNA"/>
</dbReference>
<sequence length="133" mass="15364">METKYVILGAEEDPYDSHTGDDARVEPGDGLKKTQLMLVHSGVWQGAPRMFKAALLVHQFRSTLDSKQVIGKSRETHWFTETRVRRVEKKACLERKELILIVKTLEEIKYFKAKLNKVEIHNIYEVLGPLIKT</sequence>
<protein>
    <submittedName>
        <fullName evidence="1">Uncharacterized protein</fullName>
    </submittedName>
</protein>
<comment type="caution">
    <text evidence="1">The sequence shown here is derived from an EMBL/GenBank/DDBJ whole genome shotgun (WGS) entry which is preliminary data.</text>
</comment>
<name>A0ABR2S5K1_9ROSI</name>
<keyword evidence="2" id="KW-1185">Reference proteome</keyword>
<organism evidence="1 2">
    <name type="scientific">Hibiscus sabdariffa</name>
    <name type="common">roselle</name>
    <dbReference type="NCBI Taxonomy" id="183260"/>
    <lineage>
        <taxon>Eukaryota</taxon>
        <taxon>Viridiplantae</taxon>
        <taxon>Streptophyta</taxon>
        <taxon>Embryophyta</taxon>
        <taxon>Tracheophyta</taxon>
        <taxon>Spermatophyta</taxon>
        <taxon>Magnoliopsida</taxon>
        <taxon>eudicotyledons</taxon>
        <taxon>Gunneridae</taxon>
        <taxon>Pentapetalae</taxon>
        <taxon>rosids</taxon>
        <taxon>malvids</taxon>
        <taxon>Malvales</taxon>
        <taxon>Malvaceae</taxon>
        <taxon>Malvoideae</taxon>
        <taxon>Hibiscus</taxon>
    </lineage>
</organism>
<proteinExistence type="predicted"/>
<gene>
    <name evidence="1" type="ORF">V6N11_054729</name>
</gene>